<feature type="transmembrane region" description="Helical" evidence="5">
    <location>
        <begin position="79"/>
        <end position="101"/>
    </location>
</feature>
<comment type="caution">
    <text evidence="7">The sequence shown here is derived from an EMBL/GenBank/DDBJ whole genome shotgun (WGS) entry which is preliminary data.</text>
</comment>
<dbReference type="GO" id="GO:0016747">
    <property type="term" value="F:acyltransferase activity, transferring groups other than amino-acyl groups"/>
    <property type="evidence" value="ECO:0007669"/>
    <property type="project" value="InterPro"/>
</dbReference>
<evidence type="ECO:0000313" key="7">
    <source>
        <dbReference type="EMBL" id="RSM08189.1"/>
    </source>
</evidence>
<dbReference type="Gene3D" id="3.40.630.30">
    <property type="match status" value="1"/>
</dbReference>
<evidence type="ECO:0000259" key="6">
    <source>
        <dbReference type="PROSITE" id="PS51186"/>
    </source>
</evidence>
<sequence>MGLVQFEDGKVLYYPYTPSKATGFIFMALFAVVTIIHVAGVRRYKTNYFIPMVLGGICEIFGYYGRAWAGSKPNSPKPFMLQLMLILVAPVFICATLYVTLGRYKQVLLGQPRRKCSPTSLFILTDIVAFCTQIGGSLVQVTGSLKIMKIGDHVVLGGLLFQLLVLAIYLYLVFRFYKKACLETLFGGIWKPYVWMLGISVIAIWIRNLVRAIEFVQGFHGFISENEAMLYIMDASLMLGVMVAFLIFHPEFNMTLRLRIATENDLDAVADVATAAFNPETDAISAHLFPPHLKPKGEAYAHAARPWRLARKTDRFHSQRTILIVAVDEALSGKVVGFALWEKPIRGDNSQPEAAPVKPPCATLDHAAFAEMKRVLGEDHAKRFGENGADNVWHLEMLGVDPNQQRRGIGKMLLRWAFDEADKFGEDCYLVATPAGLPLYRALGFEEVGVLELFGVPHTSMIRKSQKIKPLDR</sequence>
<dbReference type="InterPro" id="IPR016181">
    <property type="entry name" value="Acyl_CoA_acyltransferase"/>
</dbReference>
<keyword evidence="3 5" id="KW-1133">Transmembrane helix</keyword>
<keyword evidence="2 5" id="KW-0812">Transmembrane</keyword>
<dbReference type="SUPFAM" id="SSF55729">
    <property type="entry name" value="Acyl-CoA N-acyltransferases (Nat)"/>
    <property type="match status" value="1"/>
</dbReference>
<feature type="transmembrane region" description="Helical" evidence="5">
    <location>
        <begin position="230"/>
        <end position="249"/>
    </location>
</feature>
<dbReference type="InterPro" id="IPR007568">
    <property type="entry name" value="RTA1"/>
</dbReference>
<dbReference type="Pfam" id="PF00583">
    <property type="entry name" value="Acetyltransf_1"/>
    <property type="match status" value="1"/>
</dbReference>
<feature type="transmembrane region" description="Helical" evidence="5">
    <location>
        <begin position="193"/>
        <end position="210"/>
    </location>
</feature>
<feature type="domain" description="N-acetyltransferase" evidence="6">
    <location>
        <begin position="256"/>
        <end position="466"/>
    </location>
</feature>
<evidence type="ECO:0000256" key="3">
    <source>
        <dbReference type="ARBA" id="ARBA00022989"/>
    </source>
</evidence>
<accession>A0A428U1L1</accession>
<dbReference type="PROSITE" id="PS51186">
    <property type="entry name" value="GNAT"/>
    <property type="match status" value="1"/>
</dbReference>
<dbReference type="AlphaFoldDB" id="A0A428U1L1"/>
<evidence type="ECO:0000256" key="4">
    <source>
        <dbReference type="ARBA" id="ARBA00023136"/>
    </source>
</evidence>
<gene>
    <name evidence="7" type="ORF">CEP52_004845</name>
</gene>
<reference evidence="7 8" key="1">
    <citation type="submission" date="2017-06" db="EMBL/GenBank/DDBJ databases">
        <title>Comparative genomic analysis of Ambrosia Fusariam Clade fungi.</title>
        <authorList>
            <person name="Stajich J.E."/>
            <person name="Carrillo J."/>
            <person name="Kijimoto T."/>
            <person name="Eskalen A."/>
            <person name="O'Donnell K."/>
            <person name="Kasson M."/>
        </authorList>
    </citation>
    <scope>NUCLEOTIDE SEQUENCE [LARGE SCALE GENOMIC DNA]</scope>
    <source>
        <strain evidence="7 8">NRRL62579</strain>
    </source>
</reference>
<evidence type="ECO:0000256" key="2">
    <source>
        <dbReference type="ARBA" id="ARBA00022692"/>
    </source>
</evidence>
<feature type="transmembrane region" description="Helical" evidence="5">
    <location>
        <begin position="153"/>
        <end position="172"/>
    </location>
</feature>
<comment type="subcellular location">
    <subcellularLocation>
        <location evidence="1">Membrane</location>
        <topology evidence="1">Multi-pass membrane protein</topology>
    </subcellularLocation>
</comment>
<dbReference type="CDD" id="cd04301">
    <property type="entry name" value="NAT_SF"/>
    <property type="match status" value="1"/>
</dbReference>
<dbReference type="InterPro" id="IPR000182">
    <property type="entry name" value="GNAT_dom"/>
</dbReference>
<evidence type="ECO:0000256" key="1">
    <source>
        <dbReference type="ARBA" id="ARBA00004141"/>
    </source>
</evidence>
<organism evidence="7 8">
    <name type="scientific">Fusarium oligoseptatum</name>
    <dbReference type="NCBI Taxonomy" id="2604345"/>
    <lineage>
        <taxon>Eukaryota</taxon>
        <taxon>Fungi</taxon>
        <taxon>Dikarya</taxon>
        <taxon>Ascomycota</taxon>
        <taxon>Pezizomycotina</taxon>
        <taxon>Sordariomycetes</taxon>
        <taxon>Hypocreomycetidae</taxon>
        <taxon>Hypocreales</taxon>
        <taxon>Nectriaceae</taxon>
        <taxon>Fusarium</taxon>
        <taxon>Fusarium solani species complex</taxon>
    </lineage>
</organism>
<protein>
    <recommendedName>
        <fullName evidence="6">N-acetyltransferase domain-containing protein</fullName>
    </recommendedName>
</protein>
<evidence type="ECO:0000256" key="5">
    <source>
        <dbReference type="SAM" id="Phobius"/>
    </source>
</evidence>
<feature type="transmembrane region" description="Helical" evidence="5">
    <location>
        <begin position="48"/>
        <end position="67"/>
    </location>
</feature>
<keyword evidence="4 5" id="KW-0472">Membrane</keyword>
<dbReference type="Pfam" id="PF04479">
    <property type="entry name" value="RTA1"/>
    <property type="match status" value="1"/>
</dbReference>
<keyword evidence="8" id="KW-1185">Reference proteome</keyword>
<dbReference type="GO" id="GO:0016020">
    <property type="term" value="C:membrane"/>
    <property type="evidence" value="ECO:0007669"/>
    <property type="project" value="UniProtKB-SubCell"/>
</dbReference>
<dbReference type="STRING" id="1325735.A0A428U1L1"/>
<dbReference type="EMBL" id="NKCK01000036">
    <property type="protein sequence ID" value="RSM08189.1"/>
    <property type="molecule type" value="Genomic_DNA"/>
</dbReference>
<feature type="transmembrane region" description="Helical" evidence="5">
    <location>
        <begin position="121"/>
        <end position="141"/>
    </location>
</feature>
<feature type="transmembrane region" description="Helical" evidence="5">
    <location>
        <begin position="21"/>
        <end position="41"/>
    </location>
</feature>
<dbReference type="Proteomes" id="UP000287144">
    <property type="component" value="Unassembled WGS sequence"/>
</dbReference>
<proteinExistence type="predicted"/>
<dbReference type="PANTHER" id="PTHR31465:SF17">
    <property type="entry name" value="DOMAIN PROTEIN, PUTATIVE (AFU_ORTHOLOGUE AFUA_5G09900)-RELATED"/>
    <property type="match status" value="1"/>
</dbReference>
<name>A0A428U1L1_9HYPO</name>
<evidence type="ECO:0000313" key="8">
    <source>
        <dbReference type="Proteomes" id="UP000287144"/>
    </source>
</evidence>
<dbReference type="PANTHER" id="PTHR31465">
    <property type="entry name" value="PROTEIN RTA1-RELATED"/>
    <property type="match status" value="1"/>
</dbReference>